<dbReference type="FunFam" id="2.30.30.280:FF:000001">
    <property type="entry name" value="tRNA-specific 2-thiouridylase MnmA"/>
    <property type="match status" value="1"/>
</dbReference>
<dbReference type="PANTHER" id="PTHR11933">
    <property type="entry name" value="TRNA 5-METHYLAMINOMETHYL-2-THIOURIDYLATE -METHYLTRANSFERASE"/>
    <property type="match status" value="1"/>
</dbReference>
<reference evidence="15 16" key="2">
    <citation type="submission" date="2017-09" db="EMBL/GenBank/DDBJ databases">
        <title>Depth-based differentiation of microbial function through sediment-hosted aquifers and enrichment of novel symbionts in the deep terrestrial subsurface.</title>
        <authorList>
            <person name="Probst A.J."/>
            <person name="Ladd B."/>
            <person name="Jarett J.K."/>
            <person name="Geller-Mcgrath D.E."/>
            <person name="Sieber C.M."/>
            <person name="Emerson J.B."/>
            <person name="Anantharaman K."/>
            <person name="Thomas B.C."/>
            <person name="Malmstrom R."/>
            <person name="Stieglmeier M."/>
            <person name="Klingl A."/>
            <person name="Woyke T."/>
            <person name="Ryan C.M."/>
            <person name="Banfield J.F."/>
        </authorList>
    </citation>
    <scope>NUCLEOTIDE SEQUENCE [LARGE SCALE GENOMIC DNA]</scope>
    <source>
        <strain evidence="14">CG_4_10_14_3_um_filter_34_13</strain>
    </source>
</reference>
<dbReference type="InterPro" id="IPR046884">
    <property type="entry name" value="MnmA-like_central"/>
</dbReference>
<sequence length="360" mass="40551">MSKEKVIVGMSGGVDSSVAAALLKEEGYEVIGVTMKIWDGGIISKEGAHHACYGPGEEEDIKDAQKVAEILGIPFHIVDLKQEYKTDVLDYSSHEYLSGRTPNPCIRCNQRVKFGAMVKKIYDSGIEFDYFATGHYSRLEYDKVQHRYLLKKGKDLKKDQSYFLYSLSQGQLGHTLFPIGDYTKEEVKKIARDSELGINDKPESQDFITGGYSFLFNKVKRSGPILNKQGKVLGRHKGIPFYTIGQRKGLGISNGERLYVTAIDPERNAIVVGTKEDLLGDKLIASNLNWIAIKKFEKSIKVKAKIRYRHKEAEVEVIPWDKEKIYVKFREPQMAITPGQAIVFYDGDIVVGGGVIEKWI</sequence>
<evidence type="ECO:0000256" key="3">
    <source>
        <dbReference type="ARBA" id="ARBA00022679"/>
    </source>
</evidence>
<dbReference type="EC" id="2.8.1.13" evidence="10"/>
<evidence type="ECO:0000256" key="2">
    <source>
        <dbReference type="ARBA" id="ARBA00022555"/>
    </source>
</evidence>
<comment type="subcellular location">
    <subcellularLocation>
        <location evidence="10">Cytoplasm</location>
    </subcellularLocation>
</comment>
<evidence type="ECO:0000256" key="8">
    <source>
        <dbReference type="ARBA" id="ARBA00023157"/>
    </source>
</evidence>
<keyword evidence="3 10" id="KW-0808">Transferase</keyword>
<feature type="site" description="Interaction with tRNA" evidence="10">
    <location>
        <position position="135"/>
    </location>
</feature>
<accession>A0A2M7PQ24</accession>
<dbReference type="Gene3D" id="2.30.30.280">
    <property type="entry name" value="Adenine nucleotide alpha hydrolases-like domains"/>
    <property type="match status" value="1"/>
</dbReference>
<protein>
    <recommendedName>
        <fullName evidence="10">tRNA-specific 2-thiouridylase MnmA</fullName>
        <ecNumber evidence="10">2.8.1.13</ecNumber>
    </recommendedName>
</protein>
<evidence type="ECO:0000256" key="10">
    <source>
        <dbReference type="HAMAP-Rule" id="MF_00144"/>
    </source>
</evidence>
<evidence type="ECO:0000256" key="9">
    <source>
        <dbReference type="ARBA" id="ARBA00051542"/>
    </source>
</evidence>
<feature type="binding site" evidence="10">
    <location>
        <begin position="9"/>
        <end position="16"/>
    </location>
    <ligand>
        <name>ATP</name>
        <dbReference type="ChEBI" id="CHEBI:30616"/>
    </ligand>
</feature>
<feature type="active site" description="Nucleophile" evidence="10">
    <location>
        <position position="108"/>
    </location>
</feature>
<dbReference type="Proteomes" id="UP000231493">
    <property type="component" value="Unassembled WGS sequence"/>
</dbReference>
<proteinExistence type="inferred from homology"/>
<dbReference type="NCBIfam" id="NF001138">
    <property type="entry name" value="PRK00143.1"/>
    <property type="match status" value="1"/>
</dbReference>
<evidence type="ECO:0000313" key="13">
    <source>
        <dbReference type="EMBL" id="PIX34249.1"/>
    </source>
</evidence>
<dbReference type="RefSeq" id="WP_406607577.1">
    <property type="nucleotide sequence ID" value="NZ_PFKO01000208.1"/>
</dbReference>
<dbReference type="Gene3D" id="3.40.50.620">
    <property type="entry name" value="HUPs"/>
    <property type="match status" value="1"/>
</dbReference>
<feature type="binding site" evidence="10">
    <location>
        <position position="134"/>
    </location>
    <ligand>
        <name>ATP</name>
        <dbReference type="ChEBI" id="CHEBI:30616"/>
    </ligand>
</feature>
<keyword evidence="8" id="KW-1015">Disulfide bond</keyword>
<dbReference type="GO" id="GO:0005524">
    <property type="term" value="F:ATP binding"/>
    <property type="evidence" value="ECO:0007669"/>
    <property type="project" value="UniProtKB-KW"/>
</dbReference>
<accession>A0A2M7K7X5</accession>
<dbReference type="InterPro" id="IPR004506">
    <property type="entry name" value="MnmA-like"/>
</dbReference>
<dbReference type="Proteomes" id="UP000230646">
    <property type="component" value="Unassembled WGS sequence"/>
</dbReference>
<evidence type="ECO:0000256" key="6">
    <source>
        <dbReference type="ARBA" id="ARBA00022840"/>
    </source>
</evidence>
<name>A0A2M7PQ24_9BACT</name>
<keyword evidence="7 10" id="KW-0694">RNA-binding</keyword>
<keyword evidence="1 10" id="KW-0963">Cytoplasm</keyword>
<keyword evidence="5 10" id="KW-0547">Nucleotide-binding</keyword>
<dbReference type="GO" id="GO:0103016">
    <property type="term" value="F:tRNA-uridine 2-sulfurtransferase activity"/>
    <property type="evidence" value="ECO:0007669"/>
    <property type="project" value="UniProtKB-EC"/>
</dbReference>
<comment type="catalytic activity">
    <reaction evidence="9 10">
        <text>S-sulfanyl-L-cysteinyl-[protein] + uridine(34) in tRNA + AH2 + ATP = 2-thiouridine(34) in tRNA + L-cysteinyl-[protein] + A + AMP + diphosphate + H(+)</text>
        <dbReference type="Rhea" id="RHEA:47032"/>
        <dbReference type="Rhea" id="RHEA-COMP:10131"/>
        <dbReference type="Rhea" id="RHEA-COMP:11726"/>
        <dbReference type="Rhea" id="RHEA-COMP:11727"/>
        <dbReference type="Rhea" id="RHEA-COMP:11728"/>
        <dbReference type="ChEBI" id="CHEBI:13193"/>
        <dbReference type="ChEBI" id="CHEBI:15378"/>
        <dbReference type="ChEBI" id="CHEBI:17499"/>
        <dbReference type="ChEBI" id="CHEBI:29950"/>
        <dbReference type="ChEBI" id="CHEBI:30616"/>
        <dbReference type="ChEBI" id="CHEBI:33019"/>
        <dbReference type="ChEBI" id="CHEBI:61963"/>
        <dbReference type="ChEBI" id="CHEBI:65315"/>
        <dbReference type="ChEBI" id="CHEBI:87170"/>
        <dbReference type="ChEBI" id="CHEBI:456215"/>
        <dbReference type="EC" id="2.8.1.13"/>
    </reaction>
</comment>
<dbReference type="AlphaFoldDB" id="A0A2M7PQ24"/>
<comment type="similarity">
    <text evidence="10">Belongs to the MnmA/TRMU family.</text>
</comment>
<evidence type="ECO:0000313" key="15">
    <source>
        <dbReference type="Proteomes" id="UP000230646"/>
    </source>
</evidence>
<evidence type="ECO:0000259" key="12">
    <source>
        <dbReference type="Pfam" id="PF20259"/>
    </source>
</evidence>
<dbReference type="GO" id="GO:0002143">
    <property type="term" value="P:tRNA wobble position uridine thiolation"/>
    <property type="evidence" value="ECO:0007669"/>
    <property type="project" value="TreeGrafter"/>
</dbReference>
<evidence type="ECO:0000256" key="5">
    <source>
        <dbReference type="ARBA" id="ARBA00022741"/>
    </source>
</evidence>
<evidence type="ECO:0000313" key="14">
    <source>
        <dbReference type="EMBL" id="PIY32521.1"/>
    </source>
</evidence>
<evidence type="ECO:0000256" key="4">
    <source>
        <dbReference type="ARBA" id="ARBA00022694"/>
    </source>
</evidence>
<dbReference type="GO" id="GO:0000049">
    <property type="term" value="F:tRNA binding"/>
    <property type="evidence" value="ECO:0007669"/>
    <property type="project" value="UniProtKB-KW"/>
</dbReference>
<organism evidence="14 15">
    <name type="scientific">Candidatus Infernicultor aquiphilus</name>
    <dbReference type="NCBI Taxonomy" id="1805029"/>
    <lineage>
        <taxon>Bacteria</taxon>
        <taxon>Pseudomonadati</taxon>
        <taxon>Atribacterota</taxon>
        <taxon>Candidatus Phoenicimicrobiia</taxon>
        <taxon>Candidatus Pheonicimicrobiales</taxon>
        <taxon>Candidatus Phoenicimicrobiaceae</taxon>
        <taxon>Candidatus Infernicultor</taxon>
    </lineage>
</organism>
<dbReference type="Gene3D" id="2.40.30.10">
    <property type="entry name" value="Translation factors"/>
    <property type="match status" value="1"/>
</dbReference>
<feature type="site" description="Interaction with tRNA" evidence="10">
    <location>
        <position position="340"/>
    </location>
</feature>
<gene>
    <name evidence="10" type="primary">mnmA</name>
    <name evidence="14" type="ORF">COZ07_05400</name>
    <name evidence="13" type="ORF">COZ58_04585</name>
</gene>
<keyword evidence="4 10" id="KW-0819">tRNA processing</keyword>
<dbReference type="GO" id="GO:0005737">
    <property type="term" value="C:cytoplasm"/>
    <property type="evidence" value="ECO:0007669"/>
    <property type="project" value="UniProtKB-SubCell"/>
</dbReference>
<feature type="binding site" evidence="10">
    <location>
        <position position="35"/>
    </location>
    <ligand>
        <name>ATP</name>
        <dbReference type="ChEBI" id="CHEBI:30616"/>
    </ligand>
</feature>
<evidence type="ECO:0000256" key="1">
    <source>
        <dbReference type="ARBA" id="ARBA00022490"/>
    </source>
</evidence>
<evidence type="ECO:0000256" key="7">
    <source>
        <dbReference type="ARBA" id="ARBA00022884"/>
    </source>
</evidence>
<dbReference type="InterPro" id="IPR014729">
    <property type="entry name" value="Rossmann-like_a/b/a_fold"/>
</dbReference>
<reference evidence="13" key="1">
    <citation type="submission" date="2017-09" db="EMBL/GenBank/DDBJ databases">
        <title>Depth-based differentiation of microbial function through sediment-hosted aquifers and enrichment of novel symbionts in the deep terrestrial subsurface.</title>
        <authorList>
            <person name="Probst A.J."/>
            <person name="Ladd B."/>
            <person name="Jarett J.K."/>
            <person name="Geller-Mcgrath D.E."/>
            <person name="Sieber C.M.K."/>
            <person name="Emerson J.B."/>
            <person name="Anantharaman K."/>
            <person name="Thomas B.C."/>
            <person name="Malmstrom R."/>
            <person name="Stieglmeier M."/>
            <person name="Klingl A."/>
            <person name="Woyke T."/>
            <person name="Ryan C.M."/>
            <person name="Banfield J.F."/>
        </authorList>
    </citation>
    <scope>NUCLEOTIDE SEQUENCE</scope>
    <source>
        <strain evidence="13">CG_4_8_14_3_um_filter_34_18</strain>
    </source>
</reference>
<dbReference type="Pfam" id="PF20258">
    <property type="entry name" value="tRNA_Me_trans_C"/>
    <property type="match status" value="1"/>
</dbReference>
<dbReference type="EMBL" id="PFIP01000090">
    <property type="protein sequence ID" value="PIX34249.1"/>
    <property type="molecule type" value="Genomic_DNA"/>
</dbReference>
<comment type="caution">
    <text evidence="14">The sequence shown here is derived from an EMBL/GenBank/DDBJ whole genome shotgun (WGS) entry which is preliminary data.</text>
</comment>
<dbReference type="CDD" id="cd01998">
    <property type="entry name" value="MnmA_TRMU-like"/>
    <property type="match status" value="1"/>
</dbReference>
<feature type="region of interest" description="Interaction with tRNA" evidence="10">
    <location>
        <begin position="158"/>
        <end position="160"/>
    </location>
</feature>
<feature type="region of interest" description="Interaction with tRNA" evidence="10">
    <location>
        <begin position="307"/>
        <end position="308"/>
    </location>
</feature>
<dbReference type="InterPro" id="IPR023382">
    <property type="entry name" value="MnmA-like_central_sf"/>
</dbReference>
<dbReference type="InterPro" id="IPR046885">
    <property type="entry name" value="MnmA-like_C"/>
</dbReference>
<keyword evidence="6 10" id="KW-0067">ATP-binding</keyword>
<dbReference type="Pfam" id="PF03054">
    <property type="entry name" value="tRNA_Me_trans"/>
    <property type="match status" value="1"/>
</dbReference>
<dbReference type="NCBIfam" id="TIGR00420">
    <property type="entry name" value="trmU"/>
    <property type="match status" value="1"/>
</dbReference>
<dbReference type="SUPFAM" id="SSF52402">
    <property type="entry name" value="Adenine nucleotide alpha hydrolases-like"/>
    <property type="match status" value="1"/>
</dbReference>
<feature type="domain" description="tRNA-specific 2-thiouridylase MnmA-like C-terminal" evidence="11">
    <location>
        <begin position="281"/>
        <end position="356"/>
    </location>
</feature>
<dbReference type="HAMAP" id="MF_00144">
    <property type="entry name" value="tRNA_thiouridyl_MnmA"/>
    <property type="match status" value="1"/>
</dbReference>
<keyword evidence="2 10" id="KW-0820">tRNA-binding</keyword>
<feature type="domain" description="tRNA-specific 2-thiouridylase MnmA-like central" evidence="12">
    <location>
        <begin position="220"/>
        <end position="273"/>
    </location>
</feature>
<comment type="function">
    <text evidence="10">Catalyzes the 2-thiolation of uridine at the wobble position (U34) of tRNA, leading to the formation of s(2)U34.</text>
</comment>
<dbReference type="PANTHER" id="PTHR11933:SF5">
    <property type="entry name" value="MITOCHONDRIAL TRNA-SPECIFIC 2-THIOURIDYLASE 1"/>
    <property type="match status" value="1"/>
</dbReference>
<dbReference type="FunFam" id="2.40.30.10:FF:000023">
    <property type="entry name" value="tRNA-specific 2-thiouridylase MnmA"/>
    <property type="match status" value="1"/>
</dbReference>
<evidence type="ECO:0000313" key="16">
    <source>
        <dbReference type="Proteomes" id="UP000231493"/>
    </source>
</evidence>
<dbReference type="Pfam" id="PF20259">
    <property type="entry name" value="tRNA_Me_trans_M"/>
    <property type="match status" value="1"/>
</dbReference>
<comment type="caution">
    <text evidence="10">Lacks conserved residue(s) required for the propagation of feature annotation.</text>
</comment>
<evidence type="ECO:0000259" key="11">
    <source>
        <dbReference type="Pfam" id="PF20258"/>
    </source>
</evidence>
<dbReference type="EMBL" id="PFKO01000208">
    <property type="protein sequence ID" value="PIY32521.1"/>
    <property type="molecule type" value="Genomic_DNA"/>
</dbReference>